<dbReference type="Proteomes" id="UP001152888">
    <property type="component" value="Unassembled WGS sequence"/>
</dbReference>
<sequence>MIHQCRVEKSDTKVDDILIMKTEHAIAKVAVEEPSIKSIKREHWDRVNQVKTESELVVVKSEKPNTEVSVDMKFEDTLTLKDIKSAYDEYDVSDLTWHRIKNEQMLDLEIEGHLTVDTVHQMKMEFQESEKLEEKTPLSSTHFENTDALGLHEEFDIKVESDQNEGHDSATNR</sequence>
<reference evidence="1" key="1">
    <citation type="submission" date="2022-03" db="EMBL/GenBank/DDBJ databases">
        <authorList>
            <person name="Sayadi A."/>
        </authorList>
    </citation>
    <scope>NUCLEOTIDE SEQUENCE</scope>
</reference>
<evidence type="ECO:0000313" key="1">
    <source>
        <dbReference type="EMBL" id="CAH2008021.1"/>
    </source>
</evidence>
<proteinExistence type="predicted"/>
<dbReference type="AlphaFoldDB" id="A0A9P0LY68"/>
<keyword evidence="2" id="KW-1185">Reference proteome</keyword>
<dbReference type="EMBL" id="CAKOFQ010007778">
    <property type="protein sequence ID" value="CAH2008021.1"/>
    <property type="molecule type" value="Genomic_DNA"/>
</dbReference>
<organism evidence="1 2">
    <name type="scientific">Acanthoscelides obtectus</name>
    <name type="common">Bean weevil</name>
    <name type="synonym">Bruchus obtectus</name>
    <dbReference type="NCBI Taxonomy" id="200917"/>
    <lineage>
        <taxon>Eukaryota</taxon>
        <taxon>Metazoa</taxon>
        <taxon>Ecdysozoa</taxon>
        <taxon>Arthropoda</taxon>
        <taxon>Hexapoda</taxon>
        <taxon>Insecta</taxon>
        <taxon>Pterygota</taxon>
        <taxon>Neoptera</taxon>
        <taxon>Endopterygota</taxon>
        <taxon>Coleoptera</taxon>
        <taxon>Polyphaga</taxon>
        <taxon>Cucujiformia</taxon>
        <taxon>Chrysomeloidea</taxon>
        <taxon>Chrysomelidae</taxon>
        <taxon>Bruchinae</taxon>
        <taxon>Bruchini</taxon>
        <taxon>Acanthoscelides</taxon>
    </lineage>
</organism>
<evidence type="ECO:0000313" key="2">
    <source>
        <dbReference type="Proteomes" id="UP001152888"/>
    </source>
</evidence>
<accession>A0A9P0LY68</accession>
<name>A0A9P0LY68_ACAOB</name>
<comment type="caution">
    <text evidence="1">The sequence shown here is derived from an EMBL/GenBank/DDBJ whole genome shotgun (WGS) entry which is preliminary data.</text>
</comment>
<protein>
    <submittedName>
        <fullName evidence="1">Uncharacterized protein</fullName>
    </submittedName>
</protein>
<dbReference type="OrthoDB" id="3561125at2759"/>
<gene>
    <name evidence="1" type="ORF">ACAOBT_LOCUS29964</name>
</gene>